<comment type="caution">
    <text evidence="7">The sequence shown here is derived from an EMBL/GenBank/DDBJ whole genome shotgun (WGS) entry which is preliminary data.</text>
</comment>
<dbReference type="GO" id="GO:0032977">
    <property type="term" value="F:membrane insertase activity"/>
    <property type="evidence" value="ECO:0007669"/>
    <property type="project" value="InterPro"/>
</dbReference>
<dbReference type="AlphaFoldDB" id="A0A4S4M6M1"/>
<evidence type="ECO:0000256" key="6">
    <source>
        <dbReference type="SAM" id="Phobius"/>
    </source>
</evidence>
<dbReference type="Proteomes" id="UP000310158">
    <property type="component" value="Unassembled WGS sequence"/>
</dbReference>
<proteinExistence type="inferred from homology"/>
<evidence type="ECO:0000313" key="7">
    <source>
        <dbReference type="EMBL" id="THH19991.1"/>
    </source>
</evidence>
<accession>A0A4S4M6M1</accession>
<dbReference type="EMBL" id="SGPL01000031">
    <property type="protein sequence ID" value="THH19991.1"/>
    <property type="molecule type" value="Genomic_DNA"/>
</dbReference>
<keyword evidence="4 6" id="KW-1133">Transmembrane helix</keyword>
<name>A0A4S4M6M1_9AGAM</name>
<dbReference type="GO" id="GO:0032979">
    <property type="term" value="P:protein insertion into mitochondrial inner membrane from matrix"/>
    <property type="evidence" value="ECO:0007669"/>
    <property type="project" value="TreeGrafter"/>
</dbReference>
<comment type="similarity">
    <text evidence="2">Belongs to the OXA1/ALB3/YidC family.</text>
</comment>
<dbReference type="GO" id="GO:0005743">
    <property type="term" value="C:mitochondrial inner membrane"/>
    <property type="evidence" value="ECO:0007669"/>
    <property type="project" value="TreeGrafter"/>
</dbReference>
<comment type="subcellular location">
    <subcellularLocation>
        <location evidence="1">Membrane</location>
        <topology evidence="1">Multi-pass membrane protein</topology>
    </subcellularLocation>
</comment>
<evidence type="ECO:0000256" key="5">
    <source>
        <dbReference type="ARBA" id="ARBA00023136"/>
    </source>
</evidence>
<evidence type="ECO:0000256" key="1">
    <source>
        <dbReference type="ARBA" id="ARBA00004141"/>
    </source>
</evidence>
<reference evidence="7 8" key="1">
    <citation type="submission" date="2019-02" db="EMBL/GenBank/DDBJ databases">
        <title>Genome sequencing of the rare red list fungi Bondarzewia mesenterica.</title>
        <authorList>
            <person name="Buettner E."/>
            <person name="Kellner H."/>
        </authorList>
    </citation>
    <scope>NUCLEOTIDE SEQUENCE [LARGE SCALE GENOMIC DNA]</scope>
    <source>
        <strain evidence="7 8">DSM 108281</strain>
    </source>
</reference>
<sequence>MPRAMIREWLARRDAIDECAQPQRGGHLKFVPPVWFDLVQADLGDRGELANLLCHKCARERLPQRSSTTTFSITRSIEEYQVDDTNTLGWLPRLGAGTPYSPVLTSVLDYDNFGDHCHSPSVHCTILCLDFRAFREKKRQWRVEEVVVPQLQLEKPEVEKRIISEMKKDKVRGTKDELREMYKKRVRDAVDLPAQLTARRKQLFSEHRCTPMLTMLLPPLTQLPLFAGTSIMLSHTAQPPTVFDSEAFLTLTSLAHADPTVALPIALGIITLANVESSRWFISDTARERDAAEAQRVAEKRAQGHLVLEPRKIVQSGLRVLSVGRILIGAMVPGATILYWVSSATFWIVPNLGV</sequence>
<dbReference type="PANTHER" id="PTHR12428:SF65">
    <property type="entry name" value="CYTOCHROME C OXIDASE ASSEMBLY PROTEIN COX18, MITOCHONDRIAL"/>
    <property type="match status" value="1"/>
</dbReference>
<dbReference type="GO" id="GO:0033617">
    <property type="term" value="P:mitochondrial respiratory chain complex IV assembly"/>
    <property type="evidence" value="ECO:0007669"/>
    <property type="project" value="TreeGrafter"/>
</dbReference>
<protein>
    <submittedName>
        <fullName evidence="7">Uncharacterized protein</fullName>
    </submittedName>
</protein>
<keyword evidence="3 6" id="KW-0812">Transmembrane</keyword>
<dbReference type="PANTHER" id="PTHR12428">
    <property type="entry name" value="OXA1"/>
    <property type="match status" value="1"/>
</dbReference>
<evidence type="ECO:0000256" key="3">
    <source>
        <dbReference type="ARBA" id="ARBA00022692"/>
    </source>
</evidence>
<dbReference type="InterPro" id="IPR001708">
    <property type="entry name" value="YidC/ALB3/OXA1/COX18"/>
</dbReference>
<organism evidence="7 8">
    <name type="scientific">Bondarzewia mesenterica</name>
    <dbReference type="NCBI Taxonomy" id="1095465"/>
    <lineage>
        <taxon>Eukaryota</taxon>
        <taxon>Fungi</taxon>
        <taxon>Dikarya</taxon>
        <taxon>Basidiomycota</taxon>
        <taxon>Agaricomycotina</taxon>
        <taxon>Agaricomycetes</taxon>
        <taxon>Russulales</taxon>
        <taxon>Bondarzewiaceae</taxon>
        <taxon>Bondarzewia</taxon>
    </lineage>
</organism>
<keyword evidence="5 6" id="KW-0472">Membrane</keyword>
<evidence type="ECO:0000313" key="8">
    <source>
        <dbReference type="Proteomes" id="UP000310158"/>
    </source>
</evidence>
<gene>
    <name evidence="7" type="ORF">EW146_g1286</name>
</gene>
<evidence type="ECO:0000256" key="2">
    <source>
        <dbReference type="ARBA" id="ARBA00009877"/>
    </source>
</evidence>
<dbReference type="OrthoDB" id="2436667at2759"/>
<keyword evidence="8" id="KW-1185">Reference proteome</keyword>
<feature type="transmembrane region" description="Helical" evidence="6">
    <location>
        <begin position="326"/>
        <end position="349"/>
    </location>
</feature>
<evidence type="ECO:0000256" key="4">
    <source>
        <dbReference type="ARBA" id="ARBA00022989"/>
    </source>
</evidence>